<evidence type="ECO:0000259" key="1">
    <source>
        <dbReference type="Pfam" id="PF00561"/>
    </source>
</evidence>
<dbReference type="PANTHER" id="PTHR43433:SF10">
    <property type="entry name" value="AB HYDROLASE-1 DOMAIN-CONTAINING PROTEIN"/>
    <property type="match status" value="1"/>
</dbReference>
<organism evidence="2 3">
    <name type="scientific">Seminavis robusta</name>
    <dbReference type="NCBI Taxonomy" id="568900"/>
    <lineage>
        <taxon>Eukaryota</taxon>
        <taxon>Sar</taxon>
        <taxon>Stramenopiles</taxon>
        <taxon>Ochrophyta</taxon>
        <taxon>Bacillariophyta</taxon>
        <taxon>Bacillariophyceae</taxon>
        <taxon>Bacillariophycidae</taxon>
        <taxon>Naviculales</taxon>
        <taxon>Naviculaceae</taxon>
        <taxon>Seminavis</taxon>
    </lineage>
</organism>
<dbReference type="InterPro" id="IPR000073">
    <property type="entry name" value="AB_hydrolase_1"/>
</dbReference>
<dbReference type="SUPFAM" id="SSF53474">
    <property type="entry name" value="alpha/beta-Hydrolases"/>
    <property type="match status" value="1"/>
</dbReference>
<name>A0A9N8E6P3_9STRA</name>
<reference evidence="2" key="1">
    <citation type="submission" date="2020-06" db="EMBL/GenBank/DDBJ databases">
        <authorList>
            <consortium name="Plant Systems Biology data submission"/>
        </authorList>
    </citation>
    <scope>NUCLEOTIDE SEQUENCE</scope>
    <source>
        <strain evidence="2">D6</strain>
    </source>
</reference>
<dbReference type="InterPro" id="IPR050471">
    <property type="entry name" value="AB_hydrolase"/>
</dbReference>
<dbReference type="Proteomes" id="UP001153069">
    <property type="component" value="Unassembled WGS sequence"/>
</dbReference>
<feature type="domain" description="AB hydrolase-1" evidence="1">
    <location>
        <begin position="50"/>
        <end position="295"/>
    </location>
</feature>
<evidence type="ECO:0000313" key="3">
    <source>
        <dbReference type="Proteomes" id="UP001153069"/>
    </source>
</evidence>
<dbReference type="Gene3D" id="3.40.50.1820">
    <property type="entry name" value="alpha/beta hydrolase"/>
    <property type="match status" value="1"/>
</dbReference>
<dbReference type="GO" id="GO:0016787">
    <property type="term" value="F:hydrolase activity"/>
    <property type="evidence" value="ECO:0007669"/>
    <property type="project" value="UniProtKB-KW"/>
</dbReference>
<keyword evidence="2" id="KW-0378">Hydrolase</keyword>
<proteinExistence type="predicted"/>
<gene>
    <name evidence="2" type="ORF">SEMRO_720_G192510.1</name>
</gene>
<dbReference type="PANTHER" id="PTHR43433">
    <property type="entry name" value="HYDROLASE, ALPHA/BETA FOLD FAMILY PROTEIN"/>
    <property type="match status" value="1"/>
</dbReference>
<evidence type="ECO:0000313" key="2">
    <source>
        <dbReference type="EMBL" id="CAB9515507.1"/>
    </source>
</evidence>
<keyword evidence="3" id="KW-1185">Reference proteome</keyword>
<dbReference type="OrthoDB" id="38010at2759"/>
<sequence>MSSLFSSPSPLPQFREDLLSDPEYTRKKITLTDGRMMSYSECGNLESGHPVLFQMGLMGSSLAVIAVHEQAVKADLRLICLDYPGIGESTNVPNRTMLDWGSDVEEFFQQVLSGHDKISLLGHCMGVPHIMAAWPKLSHRVSHITLVAPWVGETQTNPWWMRNIVQKLPGQSTYLPAVSASVLAGTTYFNYPMSYIVGDESVSKLLRALHEIHLYNRFQGNGGNREMLRLAFESPNKEVFWDPILAKISEEFGTGDHTETIPVHVLHGSDDAMVSQEGCRKFVGWLQDMKLEVVFTTLEKADHNSILLDPTYMANVLQTSRGNGSVSEIGLSPNVD</sequence>
<dbReference type="Pfam" id="PF00561">
    <property type="entry name" value="Abhydrolase_1"/>
    <property type="match status" value="1"/>
</dbReference>
<dbReference type="AlphaFoldDB" id="A0A9N8E6P3"/>
<dbReference type="EMBL" id="CAICTM010000719">
    <property type="protein sequence ID" value="CAB9515507.1"/>
    <property type="molecule type" value="Genomic_DNA"/>
</dbReference>
<dbReference type="InterPro" id="IPR029058">
    <property type="entry name" value="AB_hydrolase_fold"/>
</dbReference>
<protein>
    <submittedName>
        <fullName evidence="2">Alpha beta hydrolase fold</fullName>
    </submittedName>
</protein>
<comment type="caution">
    <text evidence="2">The sequence shown here is derived from an EMBL/GenBank/DDBJ whole genome shotgun (WGS) entry which is preliminary data.</text>
</comment>
<accession>A0A9N8E6P3</accession>